<name>A0A645JI33_9ZZZZ</name>
<feature type="compositionally biased region" description="Low complexity" evidence="1">
    <location>
        <begin position="7"/>
        <end position="18"/>
    </location>
</feature>
<comment type="caution">
    <text evidence="2">The sequence shown here is derived from an EMBL/GenBank/DDBJ whole genome shotgun (WGS) entry which is preliminary data.</text>
</comment>
<reference evidence="2" key="1">
    <citation type="submission" date="2019-08" db="EMBL/GenBank/DDBJ databases">
        <authorList>
            <person name="Kucharzyk K."/>
            <person name="Murdoch R.W."/>
            <person name="Higgins S."/>
            <person name="Loffler F."/>
        </authorList>
    </citation>
    <scope>NUCLEOTIDE SEQUENCE</scope>
</reference>
<evidence type="ECO:0000313" key="2">
    <source>
        <dbReference type="EMBL" id="MPN62349.1"/>
    </source>
</evidence>
<feature type="region of interest" description="Disordered" evidence="1">
    <location>
        <begin position="1"/>
        <end position="44"/>
    </location>
</feature>
<gene>
    <name evidence="2" type="ORF">SDC9_210096</name>
</gene>
<dbReference type="AlphaFoldDB" id="A0A645JI33"/>
<protein>
    <submittedName>
        <fullName evidence="2">Uncharacterized protein</fullName>
    </submittedName>
</protein>
<feature type="compositionally biased region" description="Basic and acidic residues" evidence="1">
    <location>
        <begin position="19"/>
        <end position="28"/>
    </location>
</feature>
<organism evidence="2">
    <name type="scientific">bioreactor metagenome</name>
    <dbReference type="NCBI Taxonomy" id="1076179"/>
    <lineage>
        <taxon>unclassified sequences</taxon>
        <taxon>metagenomes</taxon>
        <taxon>ecological metagenomes</taxon>
    </lineage>
</organism>
<sequence length="64" mass="7205">MQHRGDSLLGEEGGSELLVRAEEHPGLHRDHRHRSSRPRELRAALDEPGEQVRLAVGVLVLHEL</sequence>
<accession>A0A645JI33</accession>
<evidence type="ECO:0000256" key="1">
    <source>
        <dbReference type="SAM" id="MobiDB-lite"/>
    </source>
</evidence>
<proteinExistence type="predicted"/>
<dbReference type="EMBL" id="VSSQ01140223">
    <property type="protein sequence ID" value="MPN62349.1"/>
    <property type="molecule type" value="Genomic_DNA"/>
</dbReference>